<evidence type="ECO:0000313" key="2">
    <source>
        <dbReference type="Proteomes" id="UP000091979"/>
    </source>
</evidence>
<keyword evidence="2" id="KW-1185">Reference proteome</keyword>
<dbReference type="STRING" id="1560234.SP90_14275"/>
<dbReference type="EMBL" id="JXMS01000031">
    <property type="protein sequence ID" value="OBQ46062.1"/>
    <property type="molecule type" value="Genomic_DNA"/>
</dbReference>
<dbReference type="AlphaFoldDB" id="A0A1B7X9Q9"/>
<reference evidence="1 2" key="1">
    <citation type="submission" date="2015-01" db="EMBL/GenBank/DDBJ databases">
        <title>Desulfovibrio sp. JC271 draft genome sequence.</title>
        <authorList>
            <person name="Shivani Y."/>
            <person name="Subhash Y."/>
            <person name="Sasikala C."/>
            <person name="Ramana C.V."/>
        </authorList>
    </citation>
    <scope>NUCLEOTIDE SEQUENCE [LARGE SCALE GENOMIC DNA]</scope>
    <source>
        <strain evidence="1 2">JC271</strain>
    </source>
</reference>
<name>A0A1B7X9Q9_9BACT</name>
<proteinExistence type="predicted"/>
<gene>
    <name evidence="1" type="ORF">SP90_14275</name>
</gene>
<dbReference type="PATRIC" id="fig|1560234.3.peg.2137"/>
<sequence length="113" mass="12649">MESEFTGSAYKSGKNECITCTYGIRSPEFRDKLRERSGVVGSIAVLLNGIEPSFSVKLTGGFWRNCPELKDVRIREWLASLGFLVWKKGSPPKFKLILSDDGKSVAIFQLEDN</sequence>
<protein>
    <submittedName>
        <fullName evidence="1">Uncharacterized protein</fullName>
    </submittedName>
</protein>
<accession>A0A1B7X9Q9</accession>
<evidence type="ECO:0000313" key="1">
    <source>
        <dbReference type="EMBL" id="OBQ46062.1"/>
    </source>
</evidence>
<organism evidence="1 2">
    <name type="scientific">Halodesulfovibrio spirochaetisodalis</name>
    <dbReference type="NCBI Taxonomy" id="1560234"/>
    <lineage>
        <taxon>Bacteria</taxon>
        <taxon>Pseudomonadati</taxon>
        <taxon>Thermodesulfobacteriota</taxon>
        <taxon>Desulfovibrionia</taxon>
        <taxon>Desulfovibrionales</taxon>
        <taxon>Desulfovibrionaceae</taxon>
        <taxon>Halodesulfovibrio</taxon>
    </lineage>
</organism>
<dbReference type="OrthoDB" id="7064642at2"/>
<dbReference type="RefSeq" id="WP_066857721.1">
    <property type="nucleotide sequence ID" value="NZ_JXMS01000031.1"/>
</dbReference>
<comment type="caution">
    <text evidence="1">The sequence shown here is derived from an EMBL/GenBank/DDBJ whole genome shotgun (WGS) entry which is preliminary data.</text>
</comment>
<dbReference type="Proteomes" id="UP000091979">
    <property type="component" value="Unassembled WGS sequence"/>
</dbReference>